<organism evidence="1">
    <name type="scientific">Siphoviridae sp. ctgu013</name>
    <dbReference type="NCBI Taxonomy" id="2826421"/>
    <lineage>
        <taxon>Viruses</taxon>
        <taxon>Duplodnaviria</taxon>
        <taxon>Heunggongvirae</taxon>
        <taxon>Uroviricota</taxon>
        <taxon>Caudoviricetes</taxon>
    </lineage>
</organism>
<accession>A0A8S5NGQ9</accession>
<reference evidence="1" key="1">
    <citation type="journal article" date="2021" name="Proc. Natl. Acad. Sci. U.S.A.">
        <title>A Catalog of Tens of Thousands of Viruses from Human Metagenomes Reveals Hidden Associations with Chronic Diseases.</title>
        <authorList>
            <person name="Tisza M.J."/>
            <person name="Buck C.B."/>
        </authorList>
    </citation>
    <scope>NUCLEOTIDE SEQUENCE</scope>
    <source>
        <strain evidence="1">Ctgu013</strain>
    </source>
</reference>
<dbReference type="EMBL" id="BK015171">
    <property type="protein sequence ID" value="DAD94021.1"/>
    <property type="molecule type" value="Genomic_DNA"/>
</dbReference>
<evidence type="ECO:0000313" key="1">
    <source>
        <dbReference type="EMBL" id="DAD94021.1"/>
    </source>
</evidence>
<sequence>MNTSDRDRGCASGCAADFRCISQVFDRGSSVPAFIYREGLP</sequence>
<proteinExistence type="predicted"/>
<name>A0A8S5NGQ9_9CAUD</name>
<protein>
    <submittedName>
        <fullName evidence="1">Uncharacterized protein</fullName>
    </submittedName>
</protein>